<reference evidence="2" key="2">
    <citation type="submission" date="2020-02" db="EMBL/GenBank/DDBJ databases">
        <title>Identification and distribution of gene clusters putatively required for synthesis of sphingolipid metabolism inhibitors in phylogenetically diverse species of the filamentous fungus Fusarium.</title>
        <authorList>
            <person name="Kim H.-S."/>
            <person name="Busman M."/>
            <person name="Brown D.W."/>
            <person name="Divon H."/>
            <person name="Uhlig S."/>
            <person name="Proctor R.H."/>
        </authorList>
    </citation>
    <scope>NUCLEOTIDE SEQUENCE</scope>
    <source>
        <strain evidence="2">NRRL 25174</strain>
    </source>
</reference>
<feature type="region of interest" description="Disordered" evidence="1">
    <location>
        <begin position="187"/>
        <end position="207"/>
    </location>
</feature>
<accession>A0A9P5AP87</accession>
<feature type="region of interest" description="Disordered" evidence="1">
    <location>
        <begin position="1"/>
        <end position="102"/>
    </location>
</feature>
<feature type="compositionally biased region" description="Basic residues" evidence="1">
    <location>
        <begin position="191"/>
        <end position="205"/>
    </location>
</feature>
<feature type="compositionally biased region" description="Basic and acidic residues" evidence="1">
    <location>
        <begin position="629"/>
        <end position="666"/>
    </location>
</feature>
<dbReference type="EMBL" id="PVQB02000145">
    <property type="protein sequence ID" value="KAF4342365.1"/>
    <property type="molecule type" value="Genomic_DNA"/>
</dbReference>
<feature type="compositionally biased region" description="Basic and acidic residues" evidence="1">
    <location>
        <begin position="608"/>
        <end position="622"/>
    </location>
</feature>
<proteinExistence type="predicted"/>
<feature type="region of interest" description="Disordered" evidence="1">
    <location>
        <begin position="237"/>
        <end position="588"/>
    </location>
</feature>
<organism evidence="2 3">
    <name type="scientific">Fusarium beomiforme</name>
    <dbReference type="NCBI Taxonomy" id="44412"/>
    <lineage>
        <taxon>Eukaryota</taxon>
        <taxon>Fungi</taxon>
        <taxon>Dikarya</taxon>
        <taxon>Ascomycota</taxon>
        <taxon>Pezizomycotina</taxon>
        <taxon>Sordariomycetes</taxon>
        <taxon>Hypocreomycetidae</taxon>
        <taxon>Hypocreales</taxon>
        <taxon>Nectriaceae</taxon>
        <taxon>Fusarium</taxon>
        <taxon>Fusarium burgessii species complex</taxon>
    </lineage>
</organism>
<reference evidence="2" key="1">
    <citation type="journal article" date="2017" name="Mycologia">
        <title>Fusarium algeriense, sp. nov., a novel toxigenic crown rot pathogen of durum wheat from Algeria is nested in the Fusarium burgessii species complex.</title>
        <authorList>
            <person name="Laraba I."/>
            <person name="Keddad A."/>
            <person name="Boureghda H."/>
            <person name="Abdallah N."/>
            <person name="Vaughan M.M."/>
            <person name="Proctor R.H."/>
            <person name="Busman M."/>
            <person name="O'Donnell K."/>
        </authorList>
    </citation>
    <scope>NUCLEOTIDE SEQUENCE</scope>
    <source>
        <strain evidence="2">NRRL 25174</strain>
    </source>
</reference>
<dbReference type="Proteomes" id="UP000730481">
    <property type="component" value="Unassembled WGS sequence"/>
</dbReference>
<sequence length="666" mass="75409">MATPLPIGAMPHNIPTPMHQQTQAPQPRPPIPQQNEAPKGPSAFMPVNTGPYSHPPAPPMGLRRQGPAELRNARSREPPMHRALRLEKTPSASGGGNTRDTEDDWEIVTCTYKSTPQSIIRDRIEHLDQTTRSVLKKKQDMNETIQLQLDRAQAVLTKEDCDSRCYYKLAQLESEYRVADYLRHRDDRNVRSSKKHRSHSKRSKSPKMETVAIVAYFQRMSADGQYGLRTLDAHGPVRQSRQIQQPPIQPRMGGLPPVALPQGSAPPPRPHPAPAAAAPFKPTPPLAVDPRWNSQPKLSVGHQNVPPMPQPQAAQQGPFNNAQQGGIQTTQPGNAFPPKTATAVPPPVQGDVTAGPIPRLPAINIPIRPPPNGPVPGAKAPPQIPPPGPDVPKGAFETGSRSPKKMIAESGPSVRNNIQVYHAPDRSSSPSDGGGDKWSDNESEGTRPSSIDSDRSPQRGRGRSPNPKQMHSDRHGNVIIQDPRNLRKDVASIFDHRSSRDSDRQHVRFNSPGRRYQNESCPPRRKYHSSREEPKKAESPRIVQAPRPSVHHVRGTASRLDDSYDIRPSRSDRPLERARLHDSHGERDVRRDNERFKHLEEDLRRRREYKERRDDRKQDDYKYSGSEPRWSDRRAREYMNQKEPRYSHRHHEDRETYRRYNDRRDW</sequence>
<evidence type="ECO:0000313" key="3">
    <source>
        <dbReference type="Proteomes" id="UP000730481"/>
    </source>
</evidence>
<comment type="caution">
    <text evidence="2">The sequence shown here is derived from an EMBL/GenBank/DDBJ whole genome shotgun (WGS) entry which is preliminary data.</text>
</comment>
<feature type="compositionally biased region" description="Basic and acidic residues" evidence="1">
    <location>
        <begin position="529"/>
        <end position="539"/>
    </location>
</feature>
<feature type="compositionally biased region" description="Low complexity" evidence="1">
    <location>
        <begin position="356"/>
        <end position="366"/>
    </location>
</feature>
<feature type="compositionally biased region" description="Low complexity" evidence="1">
    <location>
        <begin position="311"/>
        <end position="326"/>
    </location>
</feature>
<dbReference type="AlphaFoldDB" id="A0A9P5AP87"/>
<protein>
    <submittedName>
        <fullName evidence="2">Uncharacterized protein</fullName>
    </submittedName>
</protein>
<name>A0A9P5AP87_9HYPO</name>
<evidence type="ECO:0000256" key="1">
    <source>
        <dbReference type="SAM" id="MobiDB-lite"/>
    </source>
</evidence>
<evidence type="ECO:0000313" key="2">
    <source>
        <dbReference type="EMBL" id="KAF4342365.1"/>
    </source>
</evidence>
<feature type="compositionally biased region" description="Basic and acidic residues" evidence="1">
    <location>
        <begin position="71"/>
        <end position="88"/>
    </location>
</feature>
<feature type="compositionally biased region" description="Pro residues" evidence="1">
    <location>
        <begin position="264"/>
        <end position="273"/>
    </location>
</feature>
<feature type="region of interest" description="Disordered" evidence="1">
    <location>
        <begin position="608"/>
        <end position="666"/>
    </location>
</feature>
<feature type="compositionally biased region" description="Basic and acidic residues" evidence="1">
    <location>
        <begin position="559"/>
        <end position="588"/>
    </location>
</feature>
<feature type="compositionally biased region" description="Basic and acidic residues" evidence="1">
    <location>
        <begin position="484"/>
        <end position="506"/>
    </location>
</feature>
<dbReference type="OrthoDB" id="3440029at2759"/>
<keyword evidence="3" id="KW-1185">Reference proteome</keyword>
<gene>
    <name evidence="2" type="ORF">FBEOM_3692</name>
</gene>